<sequence length="418" mass="46061">MASEDPSDCQQPRFAKYGQRWGEGAARYFTIDHESLDEGCVRLLPVPDGFICPISQHAMVDPVATVDGCVYDREYIEQWIRKRQQKNKPILSPATGMELPSKVLMPLVALQRGVEAYLAHRPEFKASIMRARSSESSEEVVRLEQALGEAATAKAQAEESRDKAVLEVAALKQRAQKQKAVLGEFKEAARRLCKQLQTQKAALATSETDAKQQLLAAGAKHDELQDALAQVRADFEQRCEASEGACAKLQAEVSQVECRCLELQDVFAQAKSDGEQRLRAAEAKNADLQNVIRRREEQLRQSRRWSATLRQELDAEDQLVCGWKESASGSSQADGKPVAPIVNEPVIRVDTSSPGPFRAVERTRGLPAMSVVSGLDPPVPHARLPQPDGCFAAGSASQWLWQNALTSSRSSSKRVGPY</sequence>
<comment type="caution">
    <text evidence="3">The sequence shown here is derived from an EMBL/GenBank/DDBJ whole genome shotgun (WGS) entry which is preliminary data.</text>
</comment>
<organism evidence="3 4">
    <name type="scientific">Polarella glacialis</name>
    <name type="common">Dinoflagellate</name>
    <dbReference type="NCBI Taxonomy" id="89957"/>
    <lineage>
        <taxon>Eukaryota</taxon>
        <taxon>Sar</taxon>
        <taxon>Alveolata</taxon>
        <taxon>Dinophyceae</taxon>
        <taxon>Suessiales</taxon>
        <taxon>Suessiaceae</taxon>
        <taxon>Polarella</taxon>
    </lineage>
</organism>
<feature type="coiled-coil region" evidence="1">
    <location>
        <begin position="232"/>
        <end position="301"/>
    </location>
</feature>
<dbReference type="SUPFAM" id="SSF57850">
    <property type="entry name" value="RING/U-box"/>
    <property type="match status" value="1"/>
</dbReference>
<accession>A0A813JSU2</accession>
<keyword evidence="1" id="KW-0175">Coiled coil</keyword>
<dbReference type="EMBL" id="CAJNNW010026931">
    <property type="protein sequence ID" value="CAE8688651.1"/>
    <property type="molecule type" value="Genomic_DNA"/>
</dbReference>
<feature type="domain" description="U-box" evidence="2">
    <location>
        <begin position="45"/>
        <end position="124"/>
    </location>
</feature>
<dbReference type="PROSITE" id="PS51698">
    <property type="entry name" value="U_BOX"/>
    <property type="match status" value="1"/>
</dbReference>
<dbReference type="CDD" id="cd16655">
    <property type="entry name" value="RING-Ubox_WDSUB1-like"/>
    <property type="match status" value="1"/>
</dbReference>
<dbReference type="InterPro" id="IPR045185">
    <property type="entry name" value="PUB22/23/24-like"/>
</dbReference>
<evidence type="ECO:0000256" key="1">
    <source>
        <dbReference type="SAM" id="Coils"/>
    </source>
</evidence>
<dbReference type="AlphaFoldDB" id="A0A813JSU2"/>
<dbReference type="InterPro" id="IPR003613">
    <property type="entry name" value="Ubox_domain"/>
</dbReference>
<evidence type="ECO:0000259" key="2">
    <source>
        <dbReference type="PROSITE" id="PS51698"/>
    </source>
</evidence>
<feature type="coiled-coil region" evidence="1">
    <location>
        <begin position="140"/>
        <end position="174"/>
    </location>
</feature>
<dbReference type="Gene3D" id="3.30.40.10">
    <property type="entry name" value="Zinc/RING finger domain, C3HC4 (zinc finger)"/>
    <property type="match status" value="1"/>
</dbReference>
<dbReference type="SMART" id="SM00504">
    <property type="entry name" value="Ubox"/>
    <property type="match status" value="1"/>
</dbReference>
<dbReference type="PANTHER" id="PTHR22849:SF164">
    <property type="entry name" value="U-BOX DOMAIN-CONTAINING PROTEIN"/>
    <property type="match status" value="1"/>
</dbReference>
<proteinExistence type="predicted"/>
<name>A0A813JSU2_POLGL</name>
<protein>
    <recommendedName>
        <fullName evidence="2">U-box domain-containing protein</fullName>
    </recommendedName>
</protein>
<dbReference type="Pfam" id="PF04564">
    <property type="entry name" value="U-box"/>
    <property type="match status" value="1"/>
</dbReference>
<evidence type="ECO:0000313" key="4">
    <source>
        <dbReference type="Proteomes" id="UP000626109"/>
    </source>
</evidence>
<evidence type="ECO:0000313" key="3">
    <source>
        <dbReference type="EMBL" id="CAE8688651.1"/>
    </source>
</evidence>
<dbReference type="GO" id="GO:0016567">
    <property type="term" value="P:protein ubiquitination"/>
    <property type="evidence" value="ECO:0007669"/>
    <property type="project" value="InterPro"/>
</dbReference>
<gene>
    <name evidence="3" type="ORF">PGLA2088_LOCUS26031</name>
</gene>
<dbReference type="InterPro" id="IPR013083">
    <property type="entry name" value="Znf_RING/FYVE/PHD"/>
</dbReference>
<dbReference type="PANTHER" id="PTHR22849">
    <property type="entry name" value="WDSAM1 PROTEIN"/>
    <property type="match status" value="1"/>
</dbReference>
<reference evidence="3" key="1">
    <citation type="submission" date="2021-02" db="EMBL/GenBank/DDBJ databases">
        <authorList>
            <person name="Dougan E. K."/>
            <person name="Rhodes N."/>
            <person name="Thang M."/>
            <person name="Chan C."/>
        </authorList>
    </citation>
    <scope>NUCLEOTIDE SEQUENCE</scope>
</reference>
<dbReference type="Proteomes" id="UP000626109">
    <property type="component" value="Unassembled WGS sequence"/>
</dbReference>
<dbReference type="GO" id="GO:0061630">
    <property type="term" value="F:ubiquitin protein ligase activity"/>
    <property type="evidence" value="ECO:0007669"/>
    <property type="project" value="InterPro"/>
</dbReference>